<dbReference type="PANTHER" id="PTHR28626">
    <property type="entry name" value="SRR1-LIKE PROTEIN"/>
    <property type="match status" value="1"/>
</dbReference>
<sequence>MNDNMESLVDFHVKDEAKRLLKEIELMMKNVENSEFYAGMRLDIKQNETIQKHLFRILGSHSHVQVVVYALGSIEYSFSSQFQLAVVLLLKRDFSNWIGNIEIYDPVLSPADIIVFKELDLEVLTVDENCKRKAGTPTMFYMPNPYPDLFGNLLGANWSSSCLNQIFLLTNSFRNTFTKLPLCDQNLLETILRLCSIREFTTEIDIKTSSDQMYANLFSEFAWHFFDVVPNDDIDKPGCYWLEMQRYLEIGFLHGMLKNKTSESFAQILGCNRGPRHFRCNSVPLPPGWIKLNIYGVGTKGNQLGQFSGVFRDENGMCLSRYRGEIDVEDNVIAGLEALRLGLVRCKEGKPNARKLLVESDNVMLVQYVNGCPEPNPITMYRLKEIFDLLKHITCAFLFIYEEANEAARDWVLRDECHNKGPKAASERTLCRKSSF</sequence>
<evidence type="ECO:0000313" key="3">
    <source>
        <dbReference type="EMBL" id="PHT31803.1"/>
    </source>
</evidence>
<evidence type="ECO:0000313" key="4">
    <source>
        <dbReference type="Proteomes" id="UP000224567"/>
    </source>
</evidence>
<dbReference type="GO" id="GO:0005634">
    <property type="term" value="C:nucleus"/>
    <property type="evidence" value="ECO:0007669"/>
    <property type="project" value="TreeGrafter"/>
</dbReference>
<dbReference type="OrthoDB" id="551431at2759"/>
<dbReference type="GO" id="GO:0003676">
    <property type="term" value="F:nucleic acid binding"/>
    <property type="evidence" value="ECO:0007669"/>
    <property type="project" value="InterPro"/>
</dbReference>
<dbReference type="Proteomes" id="UP000224567">
    <property type="component" value="Unassembled WGS sequence"/>
</dbReference>
<dbReference type="AlphaFoldDB" id="A0A2G2VFQ3"/>
<dbReference type="GO" id="GO:0004523">
    <property type="term" value="F:RNA-DNA hybrid ribonuclease activity"/>
    <property type="evidence" value="ECO:0007669"/>
    <property type="project" value="InterPro"/>
</dbReference>
<reference evidence="4" key="2">
    <citation type="journal article" date="2017" name="J. Anim. Genet.">
        <title>Multiple reference genome sequences of hot pepper reveal the massive evolution of plant disease resistance genes by retroduplication.</title>
        <authorList>
            <person name="Kim S."/>
            <person name="Park J."/>
            <person name="Yeom S.-I."/>
            <person name="Kim Y.-M."/>
            <person name="Seo E."/>
            <person name="Kim K.-T."/>
            <person name="Kim M.-S."/>
            <person name="Lee J.M."/>
            <person name="Cheong K."/>
            <person name="Shin H.-S."/>
            <person name="Kim S.-B."/>
            <person name="Han K."/>
            <person name="Lee J."/>
            <person name="Park M."/>
            <person name="Lee H.-A."/>
            <person name="Lee H.-Y."/>
            <person name="Lee Y."/>
            <person name="Oh S."/>
            <person name="Lee J.H."/>
            <person name="Choi E."/>
            <person name="Choi E."/>
            <person name="Lee S.E."/>
            <person name="Jeon J."/>
            <person name="Kim H."/>
            <person name="Choi G."/>
            <person name="Song H."/>
            <person name="Lee J."/>
            <person name="Lee S.-C."/>
            <person name="Kwon J.-K."/>
            <person name="Lee H.-Y."/>
            <person name="Koo N."/>
            <person name="Hong Y."/>
            <person name="Kim R.W."/>
            <person name="Kang W.-H."/>
            <person name="Huh J.H."/>
            <person name="Kang B.-C."/>
            <person name="Yang T.-J."/>
            <person name="Lee Y.-H."/>
            <person name="Bennetzen J.L."/>
            <person name="Choi D."/>
        </authorList>
    </citation>
    <scope>NUCLEOTIDE SEQUENCE [LARGE SCALE GENOMIC DNA]</scope>
    <source>
        <strain evidence="4">cv. PBC81</strain>
    </source>
</reference>
<evidence type="ECO:0000259" key="2">
    <source>
        <dbReference type="Pfam" id="PF13456"/>
    </source>
</evidence>
<accession>A0A2G2VFQ3</accession>
<dbReference type="Pfam" id="PF07985">
    <property type="entry name" value="SRR1"/>
    <property type="match status" value="1"/>
</dbReference>
<gene>
    <name evidence="3" type="ORF">CQW23_28140</name>
</gene>
<proteinExistence type="predicted"/>
<dbReference type="InterPro" id="IPR002156">
    <property type="entry name" value="RNaseH_domain"/>
</dbReference>
<protein>
    <recommendedName>
        <fullName evidence="5">RNase H type-1 domain-containing protein</fullName>
    </recommendedName>
</protein>
<name>A0A2G2VFQ3_CAPBA</name>
<dbReference type="PANTHER" id="PTHR28626:SF4">
    <property type="entry name" value="PROTEIN SENSITIVITY TO RED LIGHT REDUCED 1-LIKE"/>
    <property type="match status" value="1"/>
</dbReference>
<evidence type="ECO:0008006" key="5">
    <source>
        <dbReference type="Google" id="ProtNLM"/>
    </source>
</evidence>
<dbReference type="Pfam" id="PF13456">
    <property type="entry name" value="RVT_3"/>
    <property type="match status" value="1"/>
</dbReference>
<dbReference type="InterPro" id="IPR012942">
    <property type="entry name" value="SRR1-like"/>
</dbReference>
<evidence type="ECO:0000259" key="1">
    <source>
        <dbReference type="Pfam" id="PF07985"/>
    </source>
</evidence>
<dbReference type="InterPro" id="IPR044730">
    <property type="entry name" value="RNase_H-like_dom_plant"/>
</dbReference>
<organism evidence="3 4">
    <name type="scientific">Capsicum baccatum</name>
    <name type="common">Peruvian pepper</name>
    <dbReference type="NCBI Taxonomy" id="33114"/>
    <lineage>
        <taxon>Eukaryota</taxon>
        <taxon>Viridiplantae</taxon>
        <taxon>Streptophyta</taxon>
        <taxon>Embryophyta</taxon>
        <taxon>Tracheophyta</taxon>
        <taxon>Spermatophyta</taxon>
        <taxon>Magnoliopsida</taxon>
        <taxon>eudicotyledons</taxon>
        <taxon>Gunneridae</taxon>
        <taxon>Pentapetalae</taxon>
        <taxon>asterids</taxon>
        <taxon>lamiids</taxon>
        <taxon>Solanales</taxon>
        <taxon>Solanaceae</taxon>
        <taxon>Solanoideae</taxon>
        <taxon>Capsiceae</taxon>
        <taxon>Capsicum</taxon>
    </lineage>
</organism>
<dbReference type="InterPro" id="IPR040044">
    <property type="entry name" value="SRR1L"/>
</dbReference>
<dbReference type="EMBL" id="MLFT02000012">
    <property type="protein sequence ID" value="PHT31803.1"/>
    <property type="molecule type" value="Genomic_DNA"/>
</dbReference>
<feature type="domain" description="RNase H type-1" evidence="2">
    <location>
        <begin position="299"/>
        <end position="410"/>
    </location>
</feature>
<keyword evidence="4" id="KW-1185">Reference proteome</keyword>
<comment type="caution">
    <text evidence="3">The sequence shown here is derived from an EMBL/GenBank/DDBJ whole genome shotgun (WGS) entry which is preliminary data.</text>
</comment>
<feature type="domain" description="SRR1-like" evidence="1">
    <location>
        <begin position="55"/>
        <end position="225"/>
    </location>
</feature>
<dbReference type="CDD" id="cd06222">
    <property type="entry name" value="RNase_H_like"/>
    <property type="match status" value="1"/>
</dbReference>
<reference evidence="3 4" key="1">
    <citation type="journal article" date="2017" name="Genome Biol.">
        <title>New reference genome sequences of hot pepper reveal the massive evolution of plant disease-resistance genes by retroduplication.</title>
        <authorList>
            <person name="Kim S."/>
            <person name="Park J."/>
            <person name="Yeom S.I."/>
            <person name="Kim Y.M."/>
            <person name="Seo E."/>
            <person name="Kim K.T."/>
            <person name="Kim M.S."/>
            <person name="Lee J.M."/>
            <person name="Cheong K."/>
            <person name="Shin H.S."/>
            <person name="Kim S.B."/>
            <person name="Han K."/>
            <person name="Lee J."/>
            <person name="Park M."/>
            <person name="Lee H.A."/>
            <person name="Lee H.Y."/>
            <person name="Lee Y."/>
            <person name="Oh S."/>
            <person name="Lee J.H."/>
            <person name="Choi E."/>
            <person name="Choi E."/>
            <person name="Lee S.E."/>
            <person name="Jeon J."/>
            <person name="Kim H."/>
            <person name="Choi G."/>
            <person name="Song H."/>
            <person name="Lee J."/>
            <person name="Lee S.C."/>
            <person name="Kwon J.K."/>
            <person name="Lee H.Y."/>
            <person name="Koo N."/>
            <person name="Hong Y."/>
            <person name="Kim R.W."/>
            <person name="Kang W.H."/>
            <person name="Huh J.H."/>
            <person name="Kang B.C."/>
            <person name="Yang T.J."/>
            <person name="Lee Y.H."/>
            <person name="Bennetzen J.L."/>
            <person name="Choi D."/>
        </authorList>
    </citation>
    <scope>NUCLEOTIDE SEQUENCE [LARGE SCALE GENOMIC DNA]</scope>
    <source>
        <strain evidence="4">cv. PBC81</strain>
    </source>
</reference>
<dbReference type="GO" id="GO:0005737">
    <property type="term" value="C:cytoplasm"/>
    <property type="evidence" value="ECO:0007669"/>
    <property type="project" value="TreeGrafter"/>
</dbReference>